<dbReference type="NCBIfam" id="TIGR02606">
    <property type="entry name" value="antidote_CC2985"/>
    <property type="match status" value="1"/>
</dbReference>
<evidence type="ECO:0000313" key="4">
    <source>
        <dbReference type="EMBL" id="MCG5073217.1"/>
    </source>
</evidence>
<feature type="compositionally biased region" description="Basic and acidic residues" evidence="3">
    <location>
        <begin position="74"/>
        <end position="84"/>
    </location>
</feature>
<evidence type="ECO:0000256" key="3">
    <source>
        <dbReference type="SAM" id="MobiDB-lite"/>
    </source>
</evidence>
<accession>A0A9X1RPC2</accession>
<reference evidence="4" key="1">
    <citation type="submission" date="2022-01" db="EMBL/GenBank/DDBJ databases">
        <title>Genome sequence and assembly of Parabukholderia sp. RG36.</title>
        <authorList>
            <person name="Chhetri G."/>
        </authorList>
    </citation>
    <scope>NUCLEOTIDE SEQUENCE</scope>
    <source>
        <strain evidence="4">RG36</strain>
    </source>
</reference>
<dbReference type="InterPro" id="IPR022789">
    <property type="entry name" value="ParD"/>
</dbReference>
<dbReference type="RefSeq" id="WP_238462958.1">
    <property type="nucleotide sequence ID" value="NZ_JAKLJA010000004.1"/>
</dbReference>
<feature type="region of interest" description="Disordered" evidence="3">
    <location>
        <begin position="68"/>
        <end position="95"/>
    </location>
</feature>
<keyword evidence="2" id="KW-1277">Toxin-antitoxin system</keyword>
<name>A0A9X1RPC2_9BURK</name>
<dbReference type="AlphaFoldDB" id="A0A9X1RPC2"/>
<evidence type="ECO:0000256" key="2">
    <source>
        <dbReference type="ARBA" id="ARBA00022649"/>
    </source>
</evidence>
<feature type="compositionally biased region" description="Basic residues" evidence="3">
    <location>
        <begin position="85"/>
        <end position="95"/>
    </location>
</feature>
<dbReference type="PANTHER" id="PTHR36582:SF2">
    <property type="entry name" value="ANTITOXIN PARD"/>
    <property type="match status" value="1"/>
</dbReference>
<organism evidence="4 5">
    <name type="scientific">Paraburkholderia tagetis</name>
    <dbReference type="NCBI Taxonomy" id="2913261"/>
    <lineage>
        <taxon>Bacteria</taxon>
        <taxon>Pseudomonadati</taxon>
        <taxon>Pseudomonadota</taxon>
        <taxon>Betaproteobacteria</taxon>
        <taxon>Burkholderiales</taxon>
        <taxon>Burkholderiaceae</taxon>
        <taxon>Paraburkholderia</taxon>
    </lineage>
</organism>
<gene>
    <name evidence="4" type="ORF">L5014_07540</name>
</gene>
<keyword evidence="5" id="KW-1185">Reference proteome</keyword>
<comment type="similarity">
    <text evidence="1">Belongs to the ParD antitoxin family.</text>
</comment>
<dbReference type="CDD" id="cd22231">
    <property type="entry name" value="RHH_NikR_HicB-like"/>
    <property type="match status" value="1"/>
</dbReference>
<evidence type="ECO:0000313" key="5">
    <source>
        <dbReference type="Proteomes" id="UP001139308"/>
    </source>
</evidence>
<sequence length="95" mass="11049">MASERLTITLTPELLEFVRERTAEGDYNSDSEVIRDGLRLLKERDNAVRQWLTEKVVPGYLQYKANPESAMTREQVEQQLDRDRRQRRAKKGAAG</sequence>
<dbReference type="InterPro" id="IPR010985">
    <property type="entry name" value="Ribbon_hlx_hlx"/>
</dbReference>
<dbReference type="SUPFAM" id="SSF47598">
    <property type="entry name" value="Ribbon-helix-helix"/>
    <property type="match status" value="1"/>
</dbReference>
<dbReference type="Proteomes" id="UP001139308">
    <property type="component" value="Unassembled WGS sequence"/>
</dbReference>
<comment type="caution">
    <text evidence="4">The sequence shown here is derived from an EMBL/GenBank/DDBJ whole genome shotgun (WGS) entry which is preliminary data.</text>
</comment>
<dbReference type="InterPro" id="IPR038296">
    <property type="entry name" value="ParD_sf"/>
</dbReference>
<dbReference type="Gene3D" id="6.10.10.120">
    <property type="entry name" value="Antitoxin ParD1-like"/>
    <property type="match status" value="1"/>
</dbReference>
<dbReference type="GO" id="GO:0006355">
    <property type="term" value="P:regulation of DNA-templated transcription"/>
    <property type="evidence" value="ECO:0007669"/>
    <property type="project" value="InterPro"/>
</dbReference>
<dbReference type="EMBL" id="JAKLJA010000004">
    <property type="protein sequence ID" value="MCG5073217.1"/>
    <property type="molecule type" value="Genomic_DNA"/>
</dbReference>
<protein>
    <submittedName>
        <fullName evidence="4">Type II toxin-antitoxin system ParD family antitoxin</fullName>
    </submittedName>
</protein>
<proteinExistence type="inferred from homology"/>
<dbReference type="PANTHER" id="PTHR36582">
    <property type="entry name" value="ANTITOXIN PARD"/>
    <property type="match status" value="1"/>
</dbReference>
<evidence type="ECO:0000256" key="1">
    <source>
        <dbReference type="ARBA" id="ARBA00008580"/>
    </source>
</evidence>
<dbReference type="Pfam" id="PF03693">
    <property type="entry name" value="ParD_antitoxin"/>
    <property type="match status" value="1"/>
</dbReference>